<comment type="similarity">
    <text evidence="11">Belongs to the KdpC family.</text>
</comment>
<dbReference type="RefSeq" id="WP_114999281.1">
    <property type="nucleotide sequence ID" value="NZ_RHPN01000023.1"/>
</dbReference>
<protein>
    <recommendedName>
        <fullName evidence="11">Potassium-transporting ATPase KdpC subunit</fullName>
    </recommendedName>
    <alternativeName>
        <fullName evidence="11">ATP phosphohydrolase [potassium-transporting] C chain</fullName>
    </alternativeName>
    <alternativeName>
        <fullName evidence="11">Potassium-binding and translocating subunit C</fullName>
    </alternativeName>
    <alternativeName>
        <fullName evidence="11">Potassium-translocating ATPase C chain</fullName>
    </alternativeName>
</protein>
<keyword evidence="9 11" id="KW-0406">Ion transport</keyword>
<evidence type="ECO:0000313" key="14">
    <source>
        <dbReference type="Proteomes" id="UP000254737"/>
    </source>
</evidence>
<dbReference type="GO" id="GO:0005524">
    <property type="term" value="F:ATP binding"/>
    <property type="evidence" value="ECO:0007669"/>
    <property type="project" value="UniProtKB-UniRule"/>
</dbReference>
<evidence type="ECO:0000256" key="1">
    <source>
        <dbReference type="ARBA" id="ARBA00022448"/>
    </source>
</evidence>
<dbReference type="Proteomes" id="UP000254737">
    <property type="component" value="Unassembled WGS sequence"/>
</dbReference>
<evidence type="ECO:0000313" key="13">
    <source>
        <dbReference type="EMBL" id="STD54693.1"/>
    </source>
</evidence>
<reference evidence="13 14" key="1">
    <citation type="submission" date="2018-06" db="EMBL/GenBank/DDBJ databases">
        <authorList>
            <consortium name="Pathogen Informatics"/>
            <person name="Doyle S."/>
        </authorList>
    </citation>
    <scope>NUCLEOTIDE SEQUENCE [LARGE SCALE GENOMIC DNA]</scope>
    <source>
        <strain evidence="13 14">NCTC13456</strain>
    </source>
</reference>
<dbReference type="EMBL" id="RHPO01000023">
    <property type="protein sequence ID" value="RRT89911.1"/>
    <property type="molecule type" value="Genomic_DNA"/>
</dbReference>
<keyword evidence="3 11" id="KW-0633">Potassium transport</keyword>
<reference evidence="12 15" key="2">
    <citation type="submission" date="2018-10" db="EMBL/GenBank/DDBJ databases">
        <title>Transmission dynamics of multidrug resistant bacteria on intensive care unit surfaces.</title>
        <authorList>
            <person name="D'Souza A.W."/>
            <person name="Potter R.F."/>
            <person name="Wallace M."/>
            <person name="Shupe A."/>
            <person name="Patel S."/>
            <person name="Sun S."/>
            <person name="Gul D."/>
            <person name="Kwon J.H."/>
            <person name="Andleeb S."/>
            <person name="Burnham C.-A.D."/>
            <person name="Dantas G."/>
        </authorList>
    </citation>
    <scope>NUCLEOTIDE SEQUENCE [LARGE SCALE GENOMIC DNA]</scope>
    <source>
        <strain evidence="12 15">WF_348</strain>
    </source>
</reference>
<evidence type="ECO:0000256" key="5">
    <source>
        <dbReference type="ARBA" id="ARBA00022741"/>
    </source>
</evidence>
<keyword evidence="5 11" id="KW-0547">Nucleotide-binding</keyword>
<keyword evidence="8 11" id="KW-1133">Transmembrane helix</keyword>
<comment type="subunit">
    <text evidence="11">The system is composed of three essential subunits: KdpA, KdpB and KdpC.</text>
</comment>
<name>A0A376G5N9_9FLAO</name>
<evidence type="ECO:0000313" key="12">
    <source>
        <dbReference type="EMBL" id="RRT89911.1"/>
    </source>
</evidence>
<keyword evidence="7 11" id="KW-0630">Potassium</keyword>
<sequence>MKQNSIKAILLTFSLMLLLMVLYPLAMWGIAQLSPNQGKGFLVADKNNQHYYENIGQSFSKDHYFWGRPSAVDYNAAGSGASNKGSNNEEYLQEVEKRLNDFLQKNPTVKKEDVPVDLITASGSGLDPNISVQGAIVQVDRIAKTRGLDHEKVKELIDNQIEEPLLGSLGPDKINVLKLNIELDKLSK</sequence>
<evidence type="ECO:0000256" key="6">
    <source>
        <dbReference type="ARBA" id="ARBA00022840"/>
    </source>
</evidence>
<dbReference type="STRING" id="343874.GCA_000805695_00304"/>
<evidence type="ECO:0000256" key="4">
    <source>
        <dbReference type="ARBA" id="ARBA00022692"/>
    </source>
</evidence>
<dbReference type="PANTHER" id="PTHR30042:SF2">
    <property type="entry name" value="POTASSIUM-TRANSPORTING ATPASE KDPC SUBUNIT"/>
    <property type="match status" value="1"/>
</dbReference>
<evidence type="ECO:0000313" key="15">
    <source>
        <dbReference type="Proteomes" id="UP000267844"/>
    </source>
</evidence>
<comment type="function">
    <text evidence="11">Part of the high-affinity ATP-driven potassium transport (or Kdp) system, which catalyzes the hydrolysis of ATP coupled with the electrogenic transport of potassium into the cytoplasm. This subunit acts as a catalytic chaperone that increases the ATP-binding affinity of the ATP-hydrolyzing subunit KdpB by the formation of a transient KdpB/KdpC/ATP ternary complex.</text>
</comment>
<evidence type="ECO:0000256" key="10">
    <source>
        <dbReference type="ARBA" id="ARBA00023136"/>
    </source>
</evidence>
<evidence type="ECO:0000256" key="9">
    <source>
        <dbReference type="ARBA" id="ARBA00023065"/>
    </source>
</evidence>
<dbReference type="GO" id="GO:0008556">
    <property type="term" value="F:P-type potassium transmembrane transporter activity"/>
    <property type="evidence" value="ECO:0007669"/>
    <property type="project" value="InterPro"/>
</dbReference>
<comment type="subcellular location">
    <subcellularLocation>
        <location evidence="11">Cell membrane</location>
        <topology evidence="11">Single-pass membrane protein</topology>
    </subcellularLocation>
</comment>
<dbReference type="AlphaFoldDB" id="A0A376G5N9"/>
<dbReference type="GO" id="GO:0016787">
    <property type="term" value="F:hydrolase activity"/>
    <property type="evidence" value="ECO:0007669"/>
    <property type="project" value="UniProtKB-KW"/>
</dbReference>
<evidence type="ECO:0000256" key="3">
    <source>
        <dbReference type="ARBA" id="ARBA00022538"/>
    </source>
</evidence>
<evidence type="ECO:0000256" key="7">
    <source>
        <dbReference type="ARBA" id="ARBA00022958"/>
    </source>
</evidence>
<dbReference type="EMBL" id="UFXS01000001">
    <property type="protein sequence ID" value="STD54693.1"/>
    <property type="molecule type" value="Genomic_DNA"/>
</dbReference>
<evidence type="ECO:0000256" key="2">
    <source>
        <dbReference type="ARBA" id="ARBA00022475"/>
    </source>
</evidence>
<dbReference type="Pfam" id="PF02669">
    <property type="entry name" value="KdpC"/>
    <property type="match status" value="1"/>
</dbReference>
<evidence type="ECO:0000256" key="11">
    <source>
        <dbReference type="HAMAP-Rule" id="MF_00276"/>
    </source>
</evidence>
<dbReference type="HAMAP" id="MF_00276">
    <property type="entry name" value="KdpC"/>
    <property type="match status" value="1"/>
</dbReference>
<gene>
    <name evidence="11 12" type="primary">kdpC</name>
    <name evidence="12" type="ORF">EGI89_10625</name>
    <name evidence="13" type="ORF">NCTC13456_01149</name>
</gene>
<evidence type="ECO:0000256" key="8">
    <source>
        <dbReference type="ARBA" id="ARBA00022989"/>
    </source>
</evidence>
<proteinExistence type="inferred from homology"/>
<dbReference type="Proteomes" id="UP000267844">
    <property type="component" value="Unassembled WGS sequence"/>
</dbReference>
<dbReference type="GO" id="GO:0005886">
    <property type="term" value="C:plasma membrane"/>
    <property type="evidence" value="ECO:0007669"/>
    <property type="project" value="UniProtKB-SubCell"/>
</dbReference>
<keyword evidence="12" id="KW-0378">Hydrolase</keyword>
<keyword evidence="2 11" id="KW-1003">Cell membrane</keyword>
<keyword evidence="4 11" id="KW-0812">Transmembrane</keyword>
<keyword evidence="6 11" id="KW-0067">ATP-binding</keyword>
<dbReference type="InterPro" id="IPR003820">
    <property type="entry name" value="KdpC"/>
</dbReference>
<accession>A0A376G5N9</accession>
<organism evidence="13 14">
    <name type="scientific">Empedobacter falsenii</name>
    <dbReference type="NCBI Taxonomy" id="343874"/>
    <lineage>
        <taxon>Bacteria</taxon>
        <taxon>Pseudomonadati</taxon>
        <taxon>Bacteroidota</taxon>
        <taxon>Flavobacteriia</taxon>
        <taxon>Flavobacteriales</taxon>
        <taxon>Weeksellaceae</taxon>
        <taxon>Empedobacter</taxon>
    </lineage>
</organism>
<dbReference type="NCBIfam" id="NF001454">
    <property type="entry name" value="PRK00315.1"/>
    <property type="match status" value="1"/>
</dbReference>
<dbReference type="PANTHER" id="PTHR30042">
    <property type="entry name" value="POTASSIUM-TRANSPORTING ATPASE C CHAIN"/>
    <property type="match status" value="1"/>
</dbReference>
<keyword evidence="10 11" id="KW-0472">Membrane</keyword>
<dbReference type="PIRSF" id="PIRSF001296">
    <property type="entry name" value="K_ATPase_KdpC"/>
    <property type="match status" value="1"/>
</dbReference>
<keyword evidence="1 11" id="KW-0813">Transport</keyword>